<comment type="caution">
    <text evidence="2">The sequence shown here is derived from an EMBL/GenBank/DDBJ whole genome shotgun (WGS) entry which is preliminary data.</text>
</comment>
<reference evidence="2 3" key="1">
    <citation type="journal article" date="2013" name="Biodegradation">
        <title>Occurrence of 4-tert-butylphenol (4-t-BP) biodegradation in an aquatic sample caused by the presence of Spirodela polyrrhiza and isolation of a 4-t-BP-utilizing bacterium.</title>
        <authorList>
            <person name="Ogata Y."/>
            <person name="Toyama T."/>
            <person name="Yu N."/>
            <person name="Wang X."/>
            <person name="Sei K."/>
            <person name="Ike M."/>
        </authorList>
    </citation>
    <scope>NUCLEOTIDE SEQUENCE [LARGE SCALE GENOMIC DNA]</scope>
    <source>
        <strain evidence="2 3">OMI</strain>
    </source>
</reference>
<organism evidence="2 3">
    <name type="scientific">Sphingobium fuliginis (strain ATCC 27551)</name>
    <dbReference type="NCBI Taxonomy" id="336203"/>
    <lineage>
        <taxon>Bacteria</taxon>
        <taxon>Pseudomonadati</taxon>
        <taxon>Pseudomonadota</taxon>
        <taxon>Alphaproteobacteria</taxon>
        <taxon>Sphingomonadales</taxon>
        <taxon>Sphingomonadaceae</taxon>
        <taxon>Sphingobium</taxon>
    </lineage>
</organism>
<evidence type="ECO:0000313" key="3">
    <source>
        <dbReference type="Proteomes" id="UP000221538"/>
    </source>
</evidence>
<accession>A0A292YWJ5</accession>
<name>A0A292YWJ5_SPHSA</name>
<dbReference type="AlphaFoldDB" id="A0A292YWJ5"/>
<evidence type="ECO:0000313" key="2">
    <source>
        <dbReference type="EMBL" id="GAY19772.1"/>
    </source>
</evidence>
<reference evidence="2 3" key="2">
    <citation type="journal article" date="2013" name="Environ. Sci. Technol.">
        <title>The 4-tert-butylphenol-utilizing bacterium Sphingobium fuliginis OMI can degrade bisphenols via phenolic ring hydroxylation and meta-cleavage pathway.</title>
        <authorList>
            <person name="Ogata Y."/>
            <person name="Goda S."/>
            <person name="Toyama T."/>
            <person name="Sei K."/>
            <person name="Ike M."/>
        </authorList>
    </citation>
    <scope>NUCLEOTIDE SEQUENCE [LARGE SCALE GENOMIC DNA]</scope>
    <source>
        <strain evidence="2 3">OMI</strain>
    </source>
</reference>
<sequence>MEHAKIWRGEQAAIGCCNQVRSGRPAWLGHPWRARPSRRKKPWSKPSRANRHSALTACK</sequence>
<evidence type="ECO:0000256" key="1">
    <source>
        <dbReference type="SAM" id="MobiDB-lite"/>
    </source>
</evidence>
<dbReference type="EMBL" id="BEWI01000030">
    <property type="protein sequence ID" value="GAY19772.1"/>
    <property type="molecule type" value="Genomic_DNA"/>
</dbReference>
<feature type="compositionally biased region" description="Basic residues" evidence="1">
    <location>
        <begin position="32"/>
        <end position="51"/>
    </location>
</feature>
<feature type="region of interest" description="Disordered" evidence="1">
    <location>
        <begin position="23"/>
        <end position="59"/>
    </location>
</feature>
<dbReference type="Proteomes" id="UP000221538">
    <property type="component" value="Unassembled WGS sequence"/>
</dbReference>
<gene>
    <name evidence="2" type="ORF">SFOMI_0293</name>
</gene>
<proteinExistence type="predicted"/>
<protein>
    <submittedName>
        <fullName evidence="2">Uncharacterized protein</fullName>
    </submittedName>
</protein>